<dbReference type="GO" id="GO:0016020">
    <property type="term" value="C:membrane"/>
    <property type="evidence" value="ECO:0007669"/>
    <property type="project" value="UniProtKB-SubCell"/>
</dbReference>
<feature type="chain" id="PRO_5014421260" evidence="7">
    <location>
        <begin position="18"/>
        <end position="203"/>
    </location>
</feature>
<evidence type="ECO:0000256" key="2">
    <source>
        <dbReference type="ARBA" id="ARBA00009530"/>
    </source>
</evidence>
<keyword evidence="4" id="KW-1133">Transmembrane helix</keyword>
<dbReference type="Gramene" id="PNW85655">
    <property type="protein sequence ID" value="PNW85655"/>
    <property type="gene ID" value="CHLRE_03g196700v5"/>
</dbReference>
<feature type="region of interest" description="Disordered" evidence="6">
    <location>
        <begin position="97"/>
        <end position="203"/>
    </location>
</feature>
<keyword evidence="7" id="KW-0732">Signal</keyword>
<reference evidence="8 9" key="1">
    <citation type="journal article" date="2007" name="Science">
        <title>The Chlamydomonas genome reveals the evolution of key animal and plant functions.</title>
        <authorList>
            <person name="Merchant S.S."/>
            <person name="Prochnik S.E."/>
            <person name="Vallon O."/>
            <person name="Harris E.H."/>
            <person name="Karpowicz S.J."/>
            <person name="Witman G.B."/>
            <person name="Terry A."/>
            <person name="Salamov A."/>
            <person name="Fritz-Laylin L.K."/>
            <person name="Marechal-Drouard L."/>
            <person name="Marshall W.F."/>
            <person name="Qu L.H."/>
            <person name="Nelson D.R."/>
            <person name="Sanderfoot A.A."/>
            <person name="Spalding M.H."/>
            <person name="Kapitonov V.V."/>
            <person name="Ren Q."/>
            <person name="Ferris P."/>
            <person name="Lindquist E."/>
            <person name="Shapiro H."/>
            <person name="Lucas S.M."/>
            <person name="Grimwood J."/>
            <person name="Schmutz J."/>
            <person name="Cardol P."/>
            <person name="Cerutti H."/>
            <person name="Chanfreau G."/>
            <person name="Chen C.L."/>
            <person name="Cognat V."/>
            <person name="Croft M.T."/>
            <person name="Dent R."/>
            <person name="Dutcher S."/>
            <person name="Fernandez E."/>
            <person name="Fukuzawa H."/>
            <person name="Gonzalez-Ballester D."/>
            <person name="Gonzalez-Halphen D."/>
            <person name="Hallmann A."/>
            <person name="Hanikenne M."/>
            <person name="Hippler M."/>
            <person name="Inwood W."/>
            <person name="Jabbari K."/>
            <person name="Kalanon M."/>
            <person name="Kuras R."/>
            <person name="Lefebvre P.A."/>
            <person name="Lemaire S.D."/>
            <person name="Lobanov A.V."/>
            <person name="Lohr M."/>
            <person name="Manuell A."/>
            <person name="Meier I."/>
            <person name="Mets L."/>
            <person name="Mittag M."/>
            <person name="Mittelmeier T."/>
            <person name="Moroney J.V."/>
            <person name="Moseley J."/>
            <person name="Napoli C."/>
            <person name="Nedelcu A.M."/>
            <person name="Niyogi K."/>
            <person name="Novoselov S.V."/>
            <person name="Paulsen I.T."/>
            <person name="Pazour G."/>
            <person name="Purton S."/>
            <person name="Ral J.P."/>
            <person name="Riano-Pachon D.M."/>
            <person name="Riekhof W."/>
            <person name="Rymarquis L."/>
            <person name="Schroda M."/>
            <person name="Stern D."/>
            <person name="Umen J."/>
            <person name="Willows R."/>
            <person name="Wilson N."/>
            <person name="Zimmer S.L."/>
            <person name="Allmer J."/>
            <person name="Balk J."/>
            <person name="Bisova K."/>
            <person name="Chen C.J."/>
            <person name="Elias M."/>
            <person name="Gendler K."/>
            <person name="Hauser C."/>
            <person name="Lamb M.R."/>
            <person name="Ledford H."/>
            <person name="Long J.C."/>
            <person name="Minagawa J."/>
            <person name="Page M.D."/>
            <person name="Pan J."/>
            <person name="Pootakham W."/>
            <person name="Roje S."/>
            <person name="Rose A."/>
            <person name="Stahlberg E."/>
            <person name="Terauchi A.M."/>
            <person name="Yang P."/>
            <person name="Ball S."/>
            <person name="Bowler C."/>
            <person name="Dieckmann C.L."/>
            <person name="Gladyshev V.N."/>
            <person name="Green P."/>
            <person name="Jorgensen R."/>
            <person name="Mayfield S."/>
            <person name="Mueller-Roeber B."/>
            <person name="Rajamani S."/>
            <person name="Sayre R.T."/>
            <person name="Brokstein P."/>
            <person name="Dubchak I."/>
            <person name="Goodstein D."/>
            <person name="Hornick L."/>
            <person name="Huang Y.W."/>
            <person name="Jhaveri J."/>
            <person name="Luo Y."/>
            <person name="Martinez D."/>
            <person name="Ngau W.C."/>
            <person name="Otillar B."/>
            <person name="Poliakov A."/>
            <person name="Porter A."/>
            <person name="Szajkowski L."/>
            <person name="Werner G."/>
            <person name="Zhou K."/>
            <person name="Grigoriev I.V."/>
            <person name="Rokhsar D.S."/>
            <person name="Grossman A.R."/>
        </authorList>
    </citation>
    <scope>NUCLEOTIDE SEQUENCE [LARGE SCALE GENOMIC DNA]</scope>
    <source>
        <strain evidence="9">CC-503</strain>
    </source>
</reference>
<keyword evidence="9" id="KW-1185">Reference proteome</keyword>
<evidence type="ECO:0000256" key="1">
    <source>
        <dbReference type="ARBA" id="ARBA00004370"/>
    </source>
</evidence>
<feature type="compositionally biased region" description="Low complexity" evidence="6">
    <location>
        <begin position="102"/>
        <end position="136"/>
    </location>
</feature>
<dbReference type="GeneID" id="5718767"/>
<evidence type="ECO:0000313" key="8">
    <source>
        <dbReference type="EMBL" id="PNW85655.1"/>
    </source>
</evidence>
<dbReference type="OrthoDB" id="533703at2759"/>
<dbReference type="KEGG" id="cre:CHLRE_03g196700v5"/>
<organism evidence="8 9">
    <name type="scientific">Chlamydomonas reinhardtii</name>
    <name type="common">Chlamydomonas smithii</name>
    <dbReference type="NCBI Taxonomy" id="3055"/>
    <lineage>
        <taxon>Eukaryota</taxon>
        <taxon>Viridiplantae</taxon>
        <taxon>Chlorophyta</taxon>
        <taxon>core chlorophytes</taxon>
        <taxon>Chlorophyceae</taxon>
        <taxon>CS clade</taxon>
        <taxon>Chlamydomonadales</taxon>
        <taxon>Chlamydomonadaceae</taxon>
        <taxon>Chlamydomonas</taxon>
    </lineage>
</organism>
<gene>
    <name evidence="8" type="ORF">CHLRE_03g196700v5</name>
</gene>
<name>A0A2K3DYQ2_CHLRE</name>
<dbReference type="Proteomes" id="UP000006906">
    <property type="component" value="Chromosome 3"/>
</dbReference>
<comment type="similarity">
    <text evidence="2">Belongs to the UPF0057 (PMP3) family.</text>
</comment>
<feature type="compositionally biased region" description="Acidic residues" evidence="6">
    <location>
        <begin position="157"/>
        <end position="166"/>
    </location>
</feature>
<evidence type="ECO:0000256" key="4">
    <source>
        <dbReference type="ARBA" id="ARBA00022989"/>
    </source>
</evidence>
<accession>A0A2K3DYQ2</accession>
<feature type="compositionally biased region" description="Basic and acidic residues" evidence="6">
    <location>
        <begin position="181"/>
        <end position="203"/>
    </location>
</feature>
<protein>
    <submittedName>
        <fullName evidence="8">Uncharacterized protein</fullName>
    </submittedName>
</protein>
<dbReference type="RefSeq" id="XP_001693135.2">
    <property type="nucleotide sequence ID" value="XM_001693083.2"/>
</dbReference>
<keyword evidence="3" id="KW-0812">Transmembrane</keyword>
<dbReference type="AlphaFoldDB" id="A0A2K3DYQ2"/>
<comment type="subcellular location">
    <subcellularLocation>
        <location evidence="1">Membrane</location>
    </subcellularLocation>
</comment>
<sequence>MQLLFLCLLMPPAGSYAVKYIYGGPHAADFITMDLCLNLMLTLLGFVPGQLHAVYLLARHKRLRLALAMEMLVLQAMQLLVEAAGLRLSERVADRLQRRGQPHGPQQGQAQGQAQGQGRQQPQSGQEQGQQRHWQGQGLGHGQQQTVRMSTLQRQDADEEPAEEQDGGQQQQAQDQAEAQMHQREPPLVRHRDTDAVEVTGDR</sequence>
<proteinExistence type="inferred from homology"/>
<feature type="compositionally biased region" description="Low complexity" evidence="6">
    <location>
        <begin position="167"/>
        <end position="180"/>
    </location>
</feature>
<evidence type="ECO:0000256" key="7">
    <source>
        <dbReference type="SAM" id="SignalP"/>
    </source>
</evidence>
<dbReference type="EMBL" id="CM008964">
    <property type="protein sequence ID" value="PNW85655.1"/>
    <property type="molecule type" value="Genomic_DNA"/>
</dbReference>
<dbReference type="InParanoid" id="A0A2K3DYQ2"/>
<feature type="signal peptide" evidence="7">
    <location>
        <begin position="1"/>
        <end position="17"/>
    </location>
</feature>
<evidence type="ECO:0000256" key="5">
    <source>
        <dbReference type="ARBA" id="ARBA00023136"/>
    </source>
</evidence>
<evidence type="ECO:0000313" key="9">
    <source>
        <dbReference type="Proteomes" id="UP000006906"/>
    </source>
</evidence>
<dbReference type="Pfam" id="PF01679">
    <property type="entry name" value="Pmp3"/>
    <property type="match status" value="1"/>
</dbReference>
<keyword evidence="5" id="KW-0472">Membrane</keyword>
<dbReference type="InterPro" id="IPR000612">
    <property type="entry name" value="PMP3"/>
</dbReference>
<evidence type="ECO:0000256" key="6">
    <source>
        <dbReference type="SAM" id="MobiDB-lite"/>
    </source>
</evidence>
<evidence type="ECO:0000256" key="3">
    <source>
        <dbReference type="ARBA" id="ARBA00022692"/>
    </source>
</evidence>